<dbReference type="PANTHER" id="PTHR33751:SF11">
    <property type="entry name" value="BLL4483 PROTEIN"/>
    <property type="match status" value="1"/>
</dbReference>
<keyword evidence="2 6" id="KW-0349">Heme</keyword>
<keyword evidence="7" id="KW-0812">Transmembrane</keyword>
<dbReference type="GO" id="GO:1902600">
    <property type="term" value="P:proton transmembrane transport"/>
    <property type="evidence" value="ECO:0007669"/>
    <property type="project" value="UniProtKB-KW"/>
</dbReference>
<dbReference type="RefSeq" id="WP_102281357.1">
    <property type="nucleotide sequence ID" value="NZ_JAJGZN020000001.1"/>
</dbReference>
<evidence type="ECO:0000256" key="6">
    <source>
        <dbReference type="PROSITE-ProRule" id="PRU00433"/>
    </source>
</evidence>
<evidence type="ECO:0000256" key="7">
    <source>
        <dbReference type="SAM" id="Phobius"/>
    </source>
</evidence>
<feature type="domain" description="Cytochrome c" evidence="8">
    <location>
        <begin position="204"/>
        <end position="285"/>
    </location>
</feature>
<dbReference type="SUPFAM" id="SSF46626">
    <property type="entry name" value="Cytochrome c"/>
    <property type="match status" value="4"/>
</dbReference>
<dbReference type="GO" id="GO:0020037">
    <property type="term" value="F:heme binding"/>
    <property type="evidence" value="ECO:0007669"/>
    <property type="project" value="InterPro"/>
</dbReference>
<dbReference type="GO" id="GO:0009055">
    <property type="term" value="F:electron transfer activity"/>
    <property type="evidence" value="ECO:0007669"/>
    <property type="project" value="InterPro"/>
</dbReference>
<dbReference type="InterPro" id="IPR038414">
    <property type="entry name" value="CcoP_N_sf"/>
</dbReference>
<keyword evidence="7" id="KW-1133">Transmembrane helix</keyword>
<dbReference type="PRINTS" id="PR00605">
    <property type="entry name" value="CYTCHROMECIC"/>
</dbReference>
<keyword evidence="1" id="KW-0813">Transport</keyword>
<evidence type="ECO:0000256" key="1">
    <source>
        <dbReference type="ARBA" id="ARBA00022448"/>
    </source>
</evidence>
<dbReference type="InterPro" id="IPR036909">
    <property type="entry name" value="Cyt_c-like_dom_sf"/>
</dbReference>
<sequence length="484" mass="53187">MSNFWLGWASFFTILFLLVMIAVVVSPYRRNKQADKNKTLMTFDGVKENDAPIPGIVFFGYLTFFIGAFVYLILFPGVASWKGVLNWTGANDSVNGHIKNPDHEIAQLLATPTNTPLTVLAKNKDLTNAGESLFKDNCAACHTESAEGQYNYPNLIDEDWLYGGNDQHIISSITHGRHGMMPAWSPLLTDPQISELTDYVMNINNAKDPNALFTDNCSACHGPDGKGNKAIGAANLTDDVWLHGGTKEDIHHSIATGFNNQMPAFDARFSDNQILLVGAYLRSIQTDYKVEPSAPLSQATDTSGLSKIPAAAESCIACHGKNGEGQGDVAPKLAGLSAHYIQNQLHNFQSGLRQNATMKSMVVRLDKKSIEDVSQYYAKQTSPLSKVSLRGAQVIYNDPAARLVNQGDWQRQIPSCVTCHGTDTLGVDNFPRLAGQNATYLENQLLNWQQNKRTGDHDNMMKNIAVKLSNDEIKAVANYLSKMK</sequence>
<comment type="caution">
    <text evidence="9">The sequence shown here is derived from an EMBL/GenBank/DDBJ whole genome shotgun (WGS) entry which is preliminary data.</text>
</comment>
<dbReference type="InterPro" id="IPR004678">
    <property type="entry name" value="Cyt_c_oxidase_cbb3_su3"/>
</dbReference>
<organism evidence="9">
    <name type="scientific">Vibrio lentus</name>
    <dbReference type="NCBI Taxonomy" id="136468"/>
    <lineage>
        <taxon>Bacteria</taxon>
        <taxon>Pseudomonadati</taxon>
        <taxon>Pseudomonadota</taxon>
        <taxon>Gammaproteobacteria</taxon>
        <taxon>Vibrionales</taxon>
        <taxon>Vibrionaceae</taxon>
        <taxon>Vibrio</taxon>
    </lineage>
</organism>
<dbReference type="Gene3D" id="1.10.760.10">
    <property type="entry name" value="Cytochrome c-like domain"/>
    <property type="match status" value="4"/>
</dbReference>
<name>A0AB36XJU8_9VIBR</name>
<dbReference type="PROSITE" id="PS51007">
    <property type="entry name" value="CYTC"/>
    <property type="match status" value="3"/>
</dbReference>
<keyword evidence="3 6" id="KW-0479">Metal-binding</keyword>
<dbReference type="InterPro" id="IPR050597">
    <property type="entry name" value="Cytochrome_c_Oxidase_Subunit"/>
</dbReference>
<reference evidence="9" key="2">
    <citation type="submission" date="2016-07" db="EMBL/GenBank/DDBJ databases">
        <authorList>
            <person name="Kauffman K."/>
            <person name="Arevalo P."/>
            <person name="Polz M.F."/>
        </authorList>
    </citation>
    <scope>NUCLEOTIDE SEQUENCE</scope>
    <source>
        <strain evidence="9">10N.261.52.F7</strain>
    </source>
</reference>
<dbReference type="GO" id="GO:0016491">
    <property type="term" value="F:oxidoreductase activity"/>
    <property type="evidence" value="ECO:0007669"/>
    <property type="project" value="UniProtKB-KW"/>
</dbReference>
<evidence type="ECO:0000259" key="8">
    <source>
        <dbReference type="PROSITE" id="PS51007"/>
    </source>
</evidence>
<evidence type="ECO:0000256" key="4">
    <source>
        <dbReference type="ARBA" id="ARBA00022982"/>
    </source>
</evidence>
<feature type="domain" description="Cytochrome c" evidence="8">
    <location>
        <begin position="299"/>
        <end position="484"/>
    </location>
</feature>
<dbReference type="AlphaFoldDB" id="A0AB36XJU8"/>
<feature type="transmembrane region" description="Helical" evidence="7">
    <location>
        <begin position="56"/>
        <end position="75"/>
    </location>
</feature>
<evidence type="ECO:0000313" key="9">
    <source>
        <dbReference type="EMBL" id="PMK45041.1"/>
    </source>
</evidence>
<dbReference type="GO" id="GO:0005886">
    <property type="term" value="C:plasma membrane"/>
    <property type="evidence" value="ECO:0007669"/>
    <property type="project" value="UniProtKB-SubCell"/>
</dbReference>
<dbReference type="InterPro" id="IPR008168">
    <property type="entry name" value="Cyt_C_IC"/>
</dbReference>
<proteinExistence type="predicted"/>
<keyword evidence="7" id="KW-0472">Membrane</keyword>
<evidence type="ECO:0000256" key="3">
    <source>
        <dbReference type="ARBA" id="ARBA00022723"/>
    </source>
</evidence>
<feature type="transmembrane region" description="Helical" evidence="7">
    <location>
        <begin position="6"/>
        <end position="28"/>
    </location>
</feature>
<evidence type="ECO:0000256" key="2">
    <source>
        <dbReference type="ARBA" id="ARBA00022617"/>
    </source>
</evidence>
<keyword evidence="4" id="KW-0249">Electron transport</keyword>
<protein>
    <submittedName>
        <fullName evidence="9">Cytochrome-c oxidase, cbb3-type subunit III</fullName>
    </submittedName>
</protein>
<gene>
    <name evidence="9" type="ORF">BCT99_23865</name>
</gene>
<reference evidence="9" key="3">
    <citation type="journal article" date="2018" name="Nature">
        <title>A major lineage of non-tailed dsDNA viruses as unrecognized killers of marine bacteria.</title>
        <authorList>
            <person name="Kauffman K.M."/>
            <person name="Hussain F.A."/>
            <person name="Yang J."/>
            <person name="Arevalo P."/>
            <person name="Brown J.M."/>
            <person name="Chang W.K."/>
            <person name="VanInsberghe D."/>
            <person name="Elsherbini J."/>
            <person name="Sharma R.S."/>
            <person name="Cutler M.B."/>
            <person name="Kelly L."/>
            <person name="Polz M.F."/>
        </authorList>
    </citation>
    <scope>NUCLEOTIDE SEQUENCE</scope>
    <source>
        <strain evidence="9">10N.261.52.F7</strain>
    </source>
</reference>
<keyword evidence="5 6" id="KW-0408">Iron</keyword>
<dbReference type="Pfam" id="PF13442">
    <property type="entry name" value="Cytochrome_CBB3"/>
    <property type="match status" value="2"/>
</dbReference>
<accession>A0AB36XJU8</accession>
<reference key="1">
    <citation type="submission" date="2016-07" db="EMBL/GenBank/DDBJ databases">
        <title>Nontailed viruses are major unrecognized killers of bacteria in the ocean.</title>
        <authorList>
            <person name="Kauffman K."/>
            <person name="Hussain F."/>
            <person name="Yang J."/>
            <person name="Arevalo P."/>
            <person name="Brown J."/>
            <person name="Cutler M."/>
            <person name="Kelly L."/>
            <person name="Polz M.F."/>
        </authorList>
    </citation>
    <scope>NUCLEOTIDE SEQUENCE [LARGE SCALE GENOMIC DNA]</scope>
    <source>
        <strain>10N.261.52.F7</strain>
    </source>
</reference>
<evidence type="ECO:0000256" key="5">
    <source>
        <dbReference type="ARBA" id="ARBA00023004"/>
    </source>
</evidence>
<dbReference type="PANTHER" id="PTHR33751">
    <property type="entry name" value="CBB3-TYPE CYTOCHROME C OXIDASE SUBUNIT FIXP"/>
    <property type="match status" value="1"/>
</dbReference>
<feature type="domain" description="Cytochrome c" evidence="8">
    <location>
        <begin position="125"/>
        <end position="204"/>
    </location>
</feature>
<dbReference type="EMBL" id="MCXM01000023">
    <property type="protein sequence ID" value="PMK45041.1"/>
    <property type="molecule type" value="Genomic_DNA"/>
</dbReference>
<dbReference type="NCBIfam" id="TIGR00782">
    <property type="entry name" value="ccoP"/>
    <property type="match status" value="1"/>
</dbReference>
<dbReference type="InterPro" id="IPR009056">
    <property type="entry name" value="Cyt_c-like_dom"/>
</dbReference>
<dbReference type="Gene3D" id="6.10.280.130">
    <property type="match status" value="1"/>
</dbReference>
<dbReference type="GO" id="GO:0005506">
    <property type="term" value="F:iron ion binding"/>
    <property type="evidence" value="ECO:0007669"/>
    <property type="project" value="InterPro"/>
</dbReference>
<dbReference type="Pfam" id="PF00034">
    <property type="entry name" value="Cytochrom_C"/>
    <property type="match status" value="2"/>
</dbReference>